<dbReference type="AlphaFoldDB" id="A0A1H6AFR5"/>
<protein>
    <recommendedName>
        <fullName evidence="3">Phosphotransferase</fullName>
    </recommendedName>
</protein>
<proteinExistence type="predicted"/>
<name>A0A1H6AFR5_9VIBR</name>
<dbReference type="OrthoDB" id="6211283at2"/>
<keyword evidence="2" id="KW-1185">Reference proteome</keyword>
<dbReference type="RefSeq" id="WP_103881175.1">
    <property type="nucleotide sequence ID" value="NZ_FNVG01000015.1"/>
</dbReference>
<evidence type="ECO:0000313" key="1">
    <source>
        <dbReference type="EMBL" id="SEG46907.1"/>
    </source>
</evidence>
<dbReference type="SUPFAM" id="SSF56112">
    <property type="entry name" value="Protein kinase-like (PK-like)"/>
    <property type="match status" value="1"/>
</dbReference>
<dbReference type="Proteomes" id="UP000236721">
    <property type="component" value="Unassembled WGS sequence"/>
</dbReference>
<accession>A0A1H6AFR5</accession>
<gene>
    <name evidence="1" type="ORF">SAMN04488244_11535</name>
</gene>
<evidence type="ECO:0008006" key="3">
    <source>
        <dbReference type="Google" id="ProtNLM"/>
    </source>
</evidence>
<dbReference type="InterPro" id="IPR011009">
    <property type="entry name" value="Kinase-like_dom_sf"/>
</dbReference>
<reference evidence="2" key="1">
    <citation type="submission" date="2016-10" db="EMBL/GenBank/DDBJ databases">
        <authorList>
            <person name="Varghese N."/>
            <person name="Submissions S."/>
        </authorList>
    </citation>
    <scope>NUCLEOTIDE SEQUENCE [LARGE SCALE GENOMIC DNA]</scope>
    <source>
        <strain evidence="2">CGMCC 1.7062</strain>
    </source>
</reference>
<sequence>MNARQICQQVFEHSDQNLTVGRDGDCPICPEQLALTTIDSPYVVEMFDSGLTAEVYRIRFDNKDFTLKKKRQNSKVQNLDGQFSFLNEVQRRADFHALKIDGRTQPAFKGIVNTIYADYRLGIILSDWIEGASIDVLSADLLEQLFSTLIACERHGLFEWDLCAGNLLVDVQQQLKLFDFGYMYEFDPKRAFNSNGTSDPLFNFCERFETRFLSGWLLEKQYSQDENLAIFKEVKIAALNAVDKKLAWLQSDGGESHLIDYYRDIRQTFSDAISDCESLKKSYLLTMFRSHVLDIEDDLEGKSCTPLTLKRIAVVLDTLKYHYQLLKDQGALFYQNEGQSLEDLRLRYEQKLKLAETFQL</sequence>
<evidence type="ECO:0000313" key="2">
    <source>
        <dbReference type="Proteomes" id="UP000236721"/>
    </source>
</evidence>
<organism evidence="1 2">
    <name type="scientific">Vibrio hangzhouensis</name>
    <dbReference type="NCBI Taxonomy" id="462991"/>
    <lineage>
        <taxon>Bacteria</taxon>
        <taxon>Pseudomonadati</taxon>
        <taxon>Pseudomonadota</taxon>
        <taxon>Gammaproteobacteria</taxon>
        <taxon>Vibrionales</taxon>
        <taxon>Vibrionaceae</taxon>
        <taxon>Vibrio</taxon>
    </lineage>
</organism>
<dbReference type="EMBL" id="FNVG01000015">
    <property type="protein sequence ID" value="SEG46907.1"/>
    <property type="molecule type" value="Genomic_DNA"/>
</dbReference>